<organism evidence="2 3">
    <name type="scientific">Modicella reniformis</name>
    <dbReference type="NCBI Taxonomy" id="1440133"/>
    <lineage>
        <taxon>Eukaryota</taxon>
        <taxon>Fungi</taxon>
        <taxon>Fungi incertae sedis</taxon>
        <taxon>Mucoromycota</taxon>
        <taxon>Mortierellomycotina</taxon>
        <taxon>Mortierellomycetes</taxon>
        <taxon>Mortierellales</taxon>
        <taxon>Mortierellaceae</taxon>
        <taxon>Modicella</taxon>
    </lineage>
</organism>
<sequence length="469" mass="47907">PSAMQQPDHFVPSSSPSPSPSTLVSGKKGGPAPPPPTRRNRVGVPITTLPASATIHCNKDVSVRRTAPPPPKRTGAGGASRTETDDGDEDDDDDDIDDDDDDDDKVDNNKRGTSTPDRGNSQAFLSAKDTKAETDGKMSKVQEAGDPEEVLVKPSQLKKQQQQQQQPIKSSGGLSVGSTKNVSLSTSPSSSWSPLLPPVVLSAVTTNKSKVPLPELVEQQQQQHGTGPLVASMGLRVAGNSPKGPSISKSSVSPSSSPSSSSSSSSAAAIVPRSIGKERVESSEETEGLAQSPPSVSELKKSFTVGAAGAAAAATTATATTTTSKNGKPSPKTTTTTTTSTGASTTKVVPVIPMVKPLSFSTTTTTTSGLSSMLSSTLLSRPDLGPGGSKVKVAVGSAHHQQQQHSIGPGKDKSKDNRINNNNNNNNNKSEAVIETEVKEVMPVSGSVKQAIAALKAGGGGGGETATTA</sequence>
<dbReference type="EMBL" id="JAAAHW010007551">
    <property type="protein sequence ID" value="KAF9947580.1"/>
    <property type="molecule type" value="Genomic_DNA"/>
</dbReference>
<evidence type="ECO:0000313" key="2">
    <source>
        <dbReference type="EMBL" id="KAF9947580.1"/>
    </source>
</evidence>
<evidence type="ECO:0000256" key="1">
    <source>
        <dbReference type="SAM" id="MobiDB-lite"/>
    </source>
</evidence>
<gene>
    <name evidence="2" type="ORF">BGZ65_008711</name>
</gene>
<feature type="compositionally biased region" description="Basic and acidic residues" evidence="1">
    <location>
        <begin position="128"/>
        <end position="140"/>
    </location>
</feature>
<dbReference type="AlphaFoldDB" id="A0A9P6LX24"/>
<feature type="compositionally biased region" description="Acidic residues" evidence="1">
    <location>
        <begin position="85"/>
        <end position="105"/>
    </location>
</feature>
<feature type="region of interest" description="Disordered" evidence="1">
    <location>
        <begin position="213"/>
        <end position="344"/>
    </location>
</feature>
<feature type="non-terminal residue" evidence="2">
    <location>
        <position position="469"/>
    </location>
</feature>
<reference evidence="2" key="1">
    <citation type="journal article" date="2020" name="Fungal Divers.">
        <title>Resolving the Mortierellaceae phylogeny through synthesis of multi-gene phylogenetics and phylogenomics.</title>
        <authorList>
            <person name="Vandepol N."/>
            <person name="Liber J."/>
            <person name="Desiro A."/>
            <person name="Na H."/>
            <person name="Kennedy M."/>
            <person name="Barry K."/>
            <person name="Grigoriev I.V."/>
            <person name="Miller A.N."/>
            <person name="O'Donnell K."/>
            <person name="Stajich J.E."/>
            <person name="Bonito G."/>
        </authorList>
    </citation>
    <scope>NUCLEOTIDE SEQUENCE</scope>
    <source>
        <strain evidence="2">MES-2147</strain>
    </source>
</reference>
<protein>
    <submittedName>
        <fullName evidence="2">Uncharacterized protein</fullName>
    </submittedName>
</protein>
<feature type="compositionally biased region" description="Polar residues" evidence="1">
    <location>
        <begin position="111"/>
        <end position="124"/>
    </location>
</feature>
<feature type="region of interest" description="Disordered" evidence="1">
    <location>
        <begin position="1"/>
        <end position="196"/>
    </location>
</feature>
<keyword evidence="3" id="KW-1185">Reference proteome</keyword>
<dbReference type="Proteomes" id="UP000749646">
    <property type="component" value="Unassembled WGS sequence"/>
</dbReference>
<feature type="compositionally biased region" description="Low complexity" evidence="1">
    <location>
        <begin position="178"/>
        <end position="196"/>
    </location>
</feature>
<name>A0A9P6LX24_9FUNG</name>
<feature type="compositionally biased region" description="Low complexity" evidence="1">
    <location>
        <begin position="306"/>
        <end position="344"/>
    </location>
</feature>
<feature type="compositionally biased region" description="Low complexity" evidence="1">
    <location>
        <begin position="213"/>
        <end position="223"/>
    </location>
</feature>
<feature type="compositionally biased region" description="Low complexity" evidence="1">
    <location>
        <begin position="241"/>
        <end position="266"/>
    </location>
</feature>
<proteinExistence type="predicted"/>
<accession>A0A9P6LX24</accession>
<comment type="caution">
    <text evidence="2">The sequence shown here is derived from an EMBL/GenBank/DDBJ whole genome shotgun (WGS) entry which is preliminary data.</text>
</comment>
<feature type="region of interest" description="Disordered" evidence="1">
    <location>
        <begin position="379"/>
        <end position="433"/>
    </location>
</feature>
<evidence type="ECO:0000313" key="3">
    <source>
        <dbReference type="Proteomes" id="UP000749646"/>
    </source>
</evidence>
<feature type="compositionally biased region" description="Polar residues" evidence="1">
    <location>
        <begin position="167"/>
        <end position="177"/>
    </location>
</feature>
<feature type="non-terminal residue" evidence="2">
    <location>
        <position position="1"/>
    </location>
</feature>